<dbReference type="EnsemblMetazoa" id="XM_011671229">
    <property type="protein sequence ID" value="XP_011669531"/>
    <property type="gene ID" value="LOC591083"/>
</dbReference>
<dbReference type="GeneID" id="591083"/>
<evidence type="ECO:0000256" key="8">
    <source>
        <dbReference type="PIRNR" id="PIRNR000447"/>
    </source>
</evidence>
<sequence length="459" mass="48512">MACSVKIIKRLKVRTLLQIHERSISTSVCTLSRRRVVVTGVGVVCPLGVGIEVVWPRLLEGQSGITKITGDEFKGIPCQVAGFVPRGNKEGEFDALQYVSSSDFRSMSPATIFALAAAQEALLQAEWKPESDEDRNKTGVAVGMGMADLEEIVNSGQTLREKGYKKLSPYFVPKILPNLAAGHISIRYNLRGPNHCVSTACTTGVHALGDASRFIRHGDANVMIAGGTEACICPLGLAGFARARALSTKFNDTPAQASRPFDKDRDGFVMSEGAAVVVLEELEHAKSRGATILAEILGYGLSGDASHMTSPSESGIGSELCMRNALSDAKLGPEDITYINAHATATPTGDVIENTAVKRLFGSHGNHLPAVSSTKGATGHLLGAAGALEAVFTIMACHTAQLPPTINLTSTTPEFDLNYVPLTSQPWEPTGEGSRRRVALTNSFGFGGTNACLCVGSIS</sequence>
<dbReference type="PROSITE" id="PS00606">
    <property type="entry name" value="KS3_1"/>
    <property type="match status" value="1"/>
</dbReference>
<dbReference type="SMART" id="SM00825">
    <property type="entry name" value="PKS_KS"/>
    <property type="match status" value="1"/>
</dbReference>
<dbReference type="GO" id="GO:0005739">
    <property type="term" value="C:mitochondrion"/>
    <property type="evidence" value="ECO:0000318"/>
    <property type="project" value="GO_Central"/>
</dbReference>
<evidence type="ECO:0000313" key="13">
    <source>
        <dbReference type="Proteomes" id="UP000007110"/>
    </source>
</evidence>
<dbReference type="RefSeq" id="XP_011669531.2">
    <property type="nucleotide sequence ID" value="XM_011671229.2"/>
</dbReference>
<dbReference type="InterPro" id="IPR018201">
    <property type="entry name" value="Ketoacyl_synth_AS"/>
</dbReference>
<dbReference type="Gene3D" id="3.40.47.10">
    <property type="match status" value="2"/>
</dbReference>
<keyword evidence="7" id="KW-0012">Acyltransferase</keyword>
<dbReference type="PANTHER" id="PTHR11712:SF336">
    <property type="entry name" value="3-OXOACYL-[ACYL-CARRIER-PROTEIN] SYNTHASE, MITOCHONDRIAL"/>
    <property type="match status" value="1"/>
</dbReference>
<evidence type="ECO:0000256" key="9">
    <source>
        <dbReference type="PIRSR" id="PIRSR000447-1"/>
    </source>
</evidence>
<dbReference type="Pfam" id="PF02801">
    <property type="entry name" value="Ketoacyl-synt_C"/>
    <property type="match status" value="1"/>
</dbReference>
<evidence type="ECO:0000256" key="1">
    <source>
        <dbReference type="ARBA" id="ARBA00008467"/>
    </source>
</evidence>
<dbReference type="InterPro" id="IPR014030">
    <property type="entry name" value="Ketoacyl_synth_N"/>
</dbReference>
<dbReference type="InterPro" id="IPR000794">
    <property type="entry name" value="Beta-ketoacyl_synthase"/>
</dbReference>
<dbReference type="KEGG" id="spu:591083"/>
<dbReference type="NCBIfam" id="TIGR03150">
    <property type="entry name" value="fabF"/>
    <property type="match status" value="1"/>
</dbReference>
<dbReference type="GO" id="GO:0006633">
    <property type="term" value="P:fatty acid biosynthetic process"/>
    <property type="evidence" value="ECO:0000318"/>
    <property type="project" value="GO_Central"/>
</dbReference>
<evidence type="ECO:0000259" key="11">
    <source>
        <dbReference type="PROSITE" id="PS52004"/>
    </source>
</evidence>
<dbReference type="FunFam" id="3.40.47.10:FF:000131">
    <property type="entry name" value="Uncharacterized protein"/>
    <property type="match status" value="1"/>
</dbReference>
<dbReference type="AlphaFoldDB" id="A0A7M7HJ74"/>
<dbReference type="CDD" id="cd00834">
    <property type="entry name" value="KAS_I_II"/>
    <property type="match status" value="1"/>
</dbReference>
<organism evidence="12 13">
    <name type="scientific">Strongylocentrotus purpuratus</name>
    <name type="common">Purple sea urchin</name>
    <dbReference type="NCBI Taxonomy" id="7668"/>
    <lineage>
        <taxon>Eukaryota</taxon>
        <taxon>Metazoa</taxon>
        <taxon>Echinodermata</taxon>
        <taxon>Eleutherozoa</taxon>
        <taxon>Echinozoa</taxon>
        <taxon>Echinoidea</taxon>
        <taxon>Euechinoidea</taxon>
        <taxon>Echinacea</taxon>
        <taxon>Camarodonta</taxon>
        <taxon>Echinidea</taxon>
        <taxon>Strongylocentrotidae</taxon>
        <taxon>Strongylocentrotus</taxon>
    </lineage>
</organism>
<dbReference type="InParanoid" id="A0A7M7HJ74"/>
<evidence type="ECO:0000256" key="10">
    <source>
        <dbReference type="RuleBase" id="RU003694"/>
    </source>
</evidence>
<dbReference type="InterPro" id="IPR020841">
    <property type="entry name" value="PKS_Beta-ketoAc_synthase_dom"/>
</dbReference>
<comment type="similarity">
    <text evidence="1 8 10">Belongs to the thiolase-like superfamily. Beta-ketoacyl-ACP synthases family.</text>
</comment>
<keyword evidence="5" id="KW-0443">Lipid metabolism</keyword>
<keyword evidence="6 8" id="KW-0275">Fatty acid biosynthesis</keyword>
<dbReference type="InterPro" id="IPR016039">
    <property type="entry name" value="Thiolase-like"/>
</dbReference>
<dbReference type="Pfam" id="PF00109">
    <property type="entry name" value="ketoacyl-synt"/>
    <property type="match status" value="1"/>
</dbReference>
<keyword evidence="4" id="KW-0276">Fatty acid metabolism</keyword>
<feature type="active site" description="For beta-ketoacyl synthase activity" evidence="9">
    <location>
        <position position="201"/>
    </location>
</feature>
<dbReference type="FunCoup" id="A0A7M7HJ74">
    <property type="interactions" value="783"/>
</dbReference>
<evidence type="ECO:0000256" key="4">
    <source>
        <dbReference type="ARBA" id="ARBA00022832"/>
    </source>
</evidence>
<evidence type="ECO:0000256" key="5">
    <source>
        <dbReference type="ARBA" id="ARBA00023098"/>
    </source>
</evidence>
<keyword evidence="3 8" id="KW-0808">Transferase</keyword>
<reference evidence="12" key="2">
    <citation type="submission" date="2021-01" db="UniProtKB">
        <authorList>
            <consortium name="EnsemblMetazoa"/>
        </authorList>
    </citation>
    <scope>IDENTIFICATION</scope>
</reference>
<dbReference type="PIRSF" id="PIRSF000447">
    <property type="entry name" value="KAS_II"/>
    <property type="match status" value="1"/>
</dbReference>
<protein>
    <recommendedName>
        <fullName evidence="8">3-oxoacyl-[acyl-carrier-protein] synthase</fullName>
    </recommendedName>
</protein>
<name>A0A7M7HJ74_STRPU</name>
<reference evidence="13" key="1">
    <citation type="submission" date="2015-02" db="EMBL/GenBank/DDBJ databases">
        <title>Genome sequencing for Strongylocentrotus purpuratus.</title>
        <authorList>
            <person name="Murali S."/>
            <person name="Liu Y."/>
            <person name="Vee V."/>
            <person name="English A."/>
            <person name="Wang M."/>
            <person name="Skinner E."/>
            <person name="Han Y."/>
            <person name="Muzny D.M."/>
            <person name="Worley K.C."/>
            <person name="Gibbs R.A."/>
        </authorList>
    </citation>
    <scope>NUCLEOTIDE SEQUENCE</scope>
</reference>
<dbReference type="PANTHER" id="PTHR11712">
    <property type="entry name" value="POLYKETIDE SYNTHASE-RELATED"/>
    <property type="match status" value="1"/>
</dbReference>
<dbReference type="InterPro" id="IPR014031">
    <property type="entry name" value="Ketoacyl_synth_C"/>
</dbReference>
<proteinExistence type="inferred from homology"/>
<feature type="domain" description="Ketosynthase family 3 (KS3)" evidence="11">
    <location>
        <begin position="33"/>
        <end position="457"/>
    </location>
</feature>
<evidence type="ECO:0000256" key="7">
    <source>
        <dbReference type="ARBA" id="ARBA00023315"/>
    </source>
</evidence>
<keyword evidence="2 8" id="KW-0444">Lipid biosynthesis</keyword>
<dbReference type="InterPro" id="IPR017568">
    <property type="entry name" value="3-oxoacyl-ACP_synth-2"/>
</dbReference>
<dbReference type="SUPFAM" id="SSF53901">
    <property type="entry name" value="Thiolase-like"/>
    <property type="match status" value="2"/>
</dbReference>
<dbReference type="NCBIfam" id="NF005589">
    <property type="entry name" value="PRK07314.1"/>
    <property type="match status" value="1"/>
</dbReference>
<dbReference type="GO" id="GO:0004315">
    <property type="term" value="F:3-oxoacyl-[acyl-carrier-protein] synthase activity"/>
    <property type="evidence" value="ECO:0000318"/>
    <property type="project" value="GO_Central"/>
</dbReference>
<dbReference type="PROSITE" id="PS52004">
    <property type="entry name" value="KS3_2"/>
    <property type="match status" value="1"/>
</dbReference>
<dbReference type="OMA" id="QIGHCLG"/>
<dbReference type="OrthoDB" id="5334845at2759"/>
<dbReference type="Proteomes" id="UP000007110">
    <property type="component" value="Unassembled WGS sequence"/>
</dbReference>
<evidence type="ECO:0000256" key="3">
    <source>
        <dbReference type="ARBA" id="ARBA00022679"/>
    </source>
</evidence>
<accession>A0A7M7HJ74</accession>
<evidence type="ECO:0000256" key="6">
    <source>
        <dbReference type="ARBA" id="ARBA00023160"/>
    </source>
</evidence>
<keyword evidence="13" id="KW-1185">Reference proteome</keyword>
<evidence type="ECO:0000313" key="12">
    <source>
        <dbReference type="EnsemblMetazoa" id="XP_011669531"/>
    </source>
</evidence>
<evidence type="ECO:0000256" key="2">
    <source>
        <dbReference type="ARBA" id="ARBA00022516"/>
    </source>
</evidence>
<dbReference type="FunFam" id="3.40.47.10:FF:000173">
    <property type="match status" value="1"/>
</dbReference>